<proteinExistence type="predicted"/>
<dbReference type="EMBL" id="AEMG01000003">
    <property type="protein sequence ID" value="EFW93475.1"/>
    <property type="molecule type" value="Genomic_DNA"/>
</dbReference>
<gene>
    <name evidence="2" type="ORF">SAMN05444342_3242</name>
    <name evidence="1" type="ORF">ZOD2009_03652</name>
</gene>
<reference evidence="1 3" key="1">
    <citation type="journal article" date="2014" name="ISME J.">
        <title>Trehalose/2-sulfotrehalose biosynthesis and glycine-betaine uptake are widely spread mechanisms for osmoadaptation in the Halobacteriales.</title>
        <authorList>
            <person name="Youssef N.H."/>
            <person name="Savage-Ashlock K.N."/>
            <person name="McCully A.L."/>
            <person name="Luedtke B."/>
            <person name="Shaw E.I."/>
            <person name="Hoff W.D."/>
            <person name="Elshahed M.S."/>
        </authorList>
    </citation>
    <scope>NUCLEOTIDE SEQUENCE [LARGE SCALE GENOMIC DNA]</scope>
    <source>
        <strain evidence="1 3">DX253</strain>
    </source>
</reference>
<protein>
    <submittedName>
        <fullName evidence="1">Uncharacterized protein</fullName>
    </submittedName>
</protein>
<organism evidence="1 3">
    <name type="scientific">Haladaptatus paucihalophilus DX253</name>
    <dbReference type="NCBI Taxonomy" id="797209"/>
    <lineage>
        <taxon>Archaea</taxon>
        <taxon>Methanobacteriati</taxon>
        <taxon>Methanobacteriota</taxon>
        <taxon>Stenosarchaea group</taxon>
        <taxon>Halobacteria</taxon>
        <taxon>Halobacteriales</taxon>
        <taxon>Haladaptataceae</taxon>
        <taxon>Haladaptatus</taxon>
    </lineage>
</organism>
<dbReference type="EMBL" id="FRAN01000005">
    <property type="protein sequence ID" value="SHL20129.1"/>
    <property type="molecule type" value="Genomic_DNA"/>
</dbReference>
<evidence type="ECO:0000313" key="1">
    <source>
        <dbReference type="EMBL" id="EFW93475.1"/>
    </source>
</evidence>
<dbReference type="AlphaFoldDB" id="E7QPJ2"/>
<dbReference type="OrthoDB" id="246717at2157"/>
<dbReference type="STRING" id="797209.GCA_000376445_03649"/>
<dbReference type="RefSeq" id="WP_007977135.1">
    <property type="nucleotide sequence ID" value="NZ_AEMG01000003.1"/>
</dbReference>
<evidence type="ECO:0000313" key="2">
    <source>
        <dbReference type="EMBL" id="SHL20129.1"/>
    </source>
</evidence>
<dbReference type="Proteomes" id="UP000184203">
    <property type="component" value="Unassembled WGS sequence"/>
</dbReference>
<dbReference type="Proteomes" id="UP000003751">
    <property type="component" value="Unassembled WGS sequence"/>
</dbReference>
<dbReference type="PATRIC" id="fig|797209.4.peg.716"/>
<sequence>MGDEEADEILAALGLDEEATESPERRFERRVVAAMVDARRAGVDYWRLFELIERQQRAAVRASFSGGEFGDDHSTVDEETIQYSQVVHATARALDAGASERRLLFNLASAYQLFEDDWSGEQ</sequence>
<evidence type="ECO:0000313" key="4">
    <source>
        <dbReference type="Proteomes" id="UP000184203"/>
    </source>
</evidence>
<evidence type="ECO:0000313" key="3">
    <source>
        <dbReference type="Proteomes" id="UP000003751"/>
    </source>
</evidence>
<reference evidence="4" key="2">
    <citation type="submission" date="2016-11" db="EMBL/GenBank/DDBJ databases">
        <authorList>
            <person name="Varghese N."/>
            <person name="Submissions S."/>
        </authorList>
    </citation>
    <scope>NUCLEOTIDE SEQUENCE [LARGE SCALE GENOMIC DNA]</scope>
    <source>
        <strain evidence="4">DX253</strain>
    </source>
</reference>
<accession>E7QPJ2</accession>
<name>E7QPJ2_HALPU</name>
<keyword evidence="4" id="KW-1185">Reference proteome</keyword>
<reference evidence="2" key="3">
    <citation type="submission" date="2016-11" db="EMBL/GenBank/DDBJ databases">
        <authorList>
            <person name="Jaros S."/>
            <person name="Januszkiewicz K."/>
            <person name="Wedrychowicz H."/>
        </authorList>
    </citation>
    <scope>NUCLEOTIDE SEQUENCE [LARGE SCALE GENOMIC DNA]</scope>
    <source>
        <strain evidence="2">DX253</strain>
    </source>
</reference>